<evidence type="ECO:0000313" key="2">
    <source>
        <dbReference type="EMBL" id="BBO86810.1"/>
    </source>
</evidence>
<evidence type="ECO:0000313" key="3">
    <source>
        <dbReference type="Proteomes" id="UP000425960"/>
    </source>
</evidence>
<dbReference type="RefSeq" id="WP_155326386.1">
    <property type="nucleotide sequence ID" value="NZ_AP021878.1"/>
</dbReference>
<geneLocation type="plasmid" evidence="3">
    <name>do28_2 dna</name>
</geneLocation>
<keyword evidence="1" id="KW-0175">Coiled coil</keyword>
<feature type="coiled-coil region" evidence="1">
    <location>
        <begin position="25"/>
        <end position="66"/>
    </location>
</feature>
<reference evidence="2 3" key="1">
    <citation type="submission" date="2019-11" db="EMBL/GenBank/DDBJ databases">
        <title>Comparative genomics of hydrocarbon-degrading Desulfosarcina strains.</title>
        <authorList>
            <person name="Watanabe M."/>
            <person name="Kojima H."/>
            <person name="Fukui M."/>
        </authorList>
    </citation>
    <scope>NUCLEOTIDE SEQUENCE [LARGE SCALE GENOMIC DNA]</scope>
    <source>
        <strain evidence="2 3">28bB2T</strain>
        <plasmid evidence="3">do28_2 dna</plasmid>
    </source>
</reference>
<keyword evidence="2" id="KW-0614">Plasmid</keyword>
<dbReference type="KEGG" id="dov:DSCO28_73760"/>
<dbReference type="EMBL" id="AP021878">
    <property type="protein sequence ID" value="BBO86810.1"/>
    <property type="molecule type" value="Genomic_DNA"/>
</dbReference>
<evidence type="ECO:0000256" key="1">
    <source>
        <dbReference type="SAM" id="Coils"/>
    </source>
</evidence>
<name>A0A5K8A3D3_9BACT</name>
<proteinExistence type="predicted"/>
<organism evidence="2 3">
    <name type="scientific">Desulfosarcina ovata subsp. sediminis</name>
    <dbReference type="NCBI Taxonomy" id="885957"/>
    <lineage>
        <taxon>Bacteria</taxon>
        <taxon>Pseudomonadati</taxon>
        <taxon>Thermodesulfobacteriota</taxon>
        <taxon>Desulfobacteria</taxon>
        <taxon>Desulfobacterales</taxon>
        <taxon>Desulfosarcinaceae</taxon>
        <taxon>Desulfosarcina</taxon>
    </lineage>
</organism>
<dbReference type="Proteomes" id="UP000425960">
    <property type="component" value="Plasmid Do28_2"/>
</dbReference>
<accession>A0A5K8A3D3</accession>
<protein>
    <submittedName>
        <fullName evidence="2">Uncharacterized protein</fullName>
    </submittedName>
</protein>
<dbReference type="AlphaFoldDB" id="A0A5K8A3D3"/>
<gene>
    <name evidence="2" type="ORF">DSCO28_73760</name>
</gene>
<sequence length="120" mass="13673">METETYGFKATIKPKSNGVLTVQFKTETDDTLKKLMEQEERFKEKLRSAKKQVAAREAELQKKRALVLGKAVIAEIEQNPDVWKIISPIVERHIKTAKDKKMFDFVNPSPTADEHDQGGT</sequence>